<dbReference type="AlphaFoldDB" id="A0A9D2P5H4"/>
<feature type="transmembrane region" description="Helical" evidence="2">
    <location>
        <begin position="124"/>
        <end position="144"/>
    </location>
</feature>
<evidence type="ECO:0000259" key="3">
    <source>
        <dbReference type="SMART" id="SM00460"/>
    </source>
</evidence>
<dbReference type="SUPFAM" id="SSF54001">
    <property type="entry name" value="Cysteine proteinases"/>
    <property type="match status" value="1"/>
</dbReference>
<feature type="compositionally biased region" description="Acidic residues" evidence="1">
    <location>
        <begin position="262"/>
        <end position="271"/>
    </location>
</feature>
<protein>
    <submittedName>
        <fullName evidence="4">Transglutaminase-like domain-containing protein</fullName>
    </submittedName>
</protein>
<feature type="domain" description="Transglutaminase-like" evidence="3">
    <location>
        <begin position="456"/>
        <end position="533"/>
    </location>
</feature>
<feature type="transmembrane region" description="Helical" evidence="2">
    <location>
        <begin position="57"/>
        <end position="73"/>
    </location>
</feature>
<name>A0A9D2P5H4_9FIRM</name>
<keyword evidence="2" id="KW-1133">Transmembrane helix</keyword>
<evidence type="ECO:0000313" key="5">
    <source>
        <dbReference type="Proteomes" id="UP000823895"/>
    </source>
</evidence>
<feature type="transmembrane region" description="Helical" evidence="2">
    <location>
        <begin position="78"/>
        <end position="95"/>
    </location>
</feature>
<dbReference type="InterPro" id="IPR038765">
    <property type="entry name" value="Papain-like_cys_pep_sf"/>
</dbReference>
<feature type="transmembrane region" description="Helical" evidence="2">
    <location>
        <begin position="207"/>
        <end position="228"/>
    </location>
</feature>
<feature type="transmembrane region" description="Helical" evidence="2">
    <location>
        <begin position="25"/>
        <end position="45"/>
    </location>
</feature>
<dbReference type="PANTHER" id="PTHR42736:SF1">
    <property type="entry name" value="PROTEIN-GLUTAMINE GAMMA-GLUTAMYLTRANSFERASE"/>
    <property type="match status" value="1"/>
</dbReference>
<keyword evidence="2" id="KW-0812">Transmembrane</keyword>
<gene>
    <name evidence="4" type="ORF">H9756_09670</name>
</gene>
<reference evidence="4" key="2">
    <citation type="submission" date="2021-04" db="EMBL/GenBank/DDBJ databases">
        <authorList>
            <person name="Gilroy R."/>
        </authorList>
    </citation>
    <scope>NUCLEOTIDE SEQUENCE</scope>
    <source>
        <strain evidence="4">CHK165-2605</strain>
    </source>
</reference>
<evidence type="ECO:0000256" key="1">
    <source>
        <dbReference type="SAM" id="MobiDB-lite"/>
    </source>
</evidence>
<dbReference type="PANTHER" id="PTHR42736">
    <property type="entry name" value="PROTEIN-GLUTAMINE GAMMA-GLUTAMYLTRANSFERASE"/>
    <property type="match status" value="1"/>
</dbReference>
<comment type="caution">
    <text evidence="4">The sequence shown here is derived from an EMBL/GenBank/DDBJ whole genome shotgun (WGS) entry which is preliminary data.</text>
</comment>
<sequence length="700" mass="78285">MGRRQSGIKVYQAETEAHKRDRGSLSLFVLQSVVLSLLMALWWNAFLSVFRLPVDKIWLYGITAAAVILLGALNRRFGAAAVIAGIAGAAVLLWYNRDTLIRLYTWIEENYETLFSVQTAGNRAFSYVAVLAGVPVLEILLCIQRTGKGKVLAGVILCAPFITAACAGWFQTGPPSWFLILGAAAYFATLAPGAGRTGKGLFMWENAVFAVAVCAVLVFLSCRAGLFLDAGRETESSFYFRMRGILTTEVVGKMQDLAEQLSGEDETETEPDQTKEVKDDEDPDALLADDSTQSDEREENPGGDNLFQDEAEQENTGGTDIFEGPSSDSQEVTDLGSIARFVPSSEGTFSIELDKKPESTVYYPENWGIGYFDDTWEMTSVGDSESGWPGNGIKPEECMSYPDELEDTLSVLCSDWADGTIDEVSREISRELHQRAVYDTEPGAPPAGEEFLYYFLFENHKGFCVHFATAATLMYRYCGYPARYAEGYAIPASAFHDNENGTYEAQVTGDMGHAWCQVYDKDTGGWTDMEHTPSAPRDTAGQPPAASSDYKESIGERIVHDVLPVLIPVCLAFGLCAVLFFAQAAVRTARREQRFRKKKGGEGIREMYAAVIKTAKFQGEKIKEPLNAELTEHLYELYPELGEKEWQWMYTCVMRSLFYHLDNEKDDWMKMRGLYKQFRKAAMERMSRGQRWSYRYVRCL</sequence>
<dbReference type="Gene3D" id="3.10.620.30">
    <property type="match status" value="1"/>
</dbReference>
<reference evidence="4" key="1">
    <citation type="journal article" date="2021" name="PeerJ">
        <title>Extensive microbial diversity within the chicken gut microbiome revealed by metagenomics and culture.</title>
        <authorList>
            <person name="Gilroy R."/>
            <person name="Ravi A."/>
            <person name="Getino M."/>
            <person name="Pursley I."/>
            <person name="Horton D.L."/>
            <person name="Alikhan N.F."/>
            <person name="Baker D."/>
            <person name="Gharbi K."/>
            <person name="Hall N."/>
            <person name="Watson M."/>
            <person name="Adriaenssens E.M."/>
            <person name="Foster-Nyarko E."/>
            <person name="Jarju S."/>
            <person name="Secka A."/>
            <person name="Antonio M."/>
            <person name="Oren A."/>
            <person name="Chaudhuri R.R."/>
            <person name="La Ragione R."/>
            <person name="Hildebrand F."/>
            <person name="Pallen M.J."/>
        </authorList>
    </citation>
    <scope>NUCLEOTIDE SEQUENCE</scope>
    <source>
        <strain evidence="4">CHK165-2605</strain>
    </source>
</reference>
<proteinExistence type="predicted"/>
<accession>A0A9D2P5H4</accession>
<dbReference type="Pfam" id="PF01841">
    <property type="entry name" value="Transglut_core"/>
    <property type="match status" value="1"/>
</dbReference>
<feature type="transmembrane region" description="Helical" evidence="2">
    <location>
        <begin position="151"/>
        <end position="170"/>
    </location>
</feature>
<organism evidence="4 5">
    <name type="scientific">Candidatus Mediterraneibacter gallistercoris</name>
    <dbReference type="NCBI Taxonomy" id="2838671"/>
    <lineage>
        <taxon>Bacteria</taxon>
        <taxon>Bacillati</taxon>
        <taxon>Bacillota</taxon>
        <taxon>Clostridia</taxon>
        <taxon>Lachnospirales</taxon>
        <taxon>Lachnospiraceae</taxon>
        <taxon>Mediterraneibacter</taxon>
    </lineage>
</organism>
<dbReference type="InterPro" id="IPR002931">
    <property type="entry name" value="Transglutaminase-like"/>
</dbReference>
<feature type="region of interest" description="Disordered" evidence="1">
    <location>
        <begin position="527"/>
        <end position="548"/>
    </location>
</feature>
<dbReference type="SMART" id="SM00460">
    <property type="entry name" value="TGc"/>
    <property type="match status" value="1"/>
</dbReference>
<dbReference type="EMBL" id="DWWI01000199">
    <property type="protein sequence ID" value="HJC43924.1"/>
    <property type="molecule type" value="Genomic_DNA"/>
</dbReference>
<evidence type="ECO:0000256" key="2">
    <source>
        <dbReference type="SAM" id="Phobius"/>
    </source>
</evidence>
<feature type="transmembrane region" description="Helical" evidence="2">
    <location>
        <begin position="176"/>
        <end position="195"/>
    </location>
</feature>
<feature type="transmembrane region" description="Helical" evidence="2">
    <location>
        <begin position="565"/>
        <end position="586"/>
    </location>
</feature>
<feature type="region of interest" description="Disordered" evidence="1">
    <location>
        <begin position="260"/>
        <end position="331"/>
    </location>
</feature>
<dbReference type="InterPro" id="IPR052901">
    <property type="entry name" value="Bact_TGase-like"/>
</dbReference>
<dbReference type="Proteomes" id="UP000823895">
    <property type="component" value="Unassembled WGS sequence"/>
</dbReference>
<evidence type="ECO:0000313" key="4">
    <source>
        <dbReference type="EMBL" id="HJC43924.1"/>
    </source>
</evidence>
<keyword evidence="2" id="KW-0472">Membrane</keyword>